<dbReference type="Gene3D" id="3.40.190.170">
    <property type="entry name" value="Bacterial extracellular solute-binding protein, family 7"/>
    <property type="match status" value="1"/>
</dbReference>
<dbReference type="GO" id="GO:0042597">
    <property type="term" value="C:periplasmic space"/>
    <property type="evidence" value="ECO:0007669"/>
    <property type="project" value="UniProtKB-SubCell"/>
</dbReference>
<evidence type="ECO:0000313" key="6">
    <source>
        <dbReference type="Proteomes" id="UP000244810"/>
    </source>
</evidence>
<keyword evidence="6" id="KW-1185">Reference proteome</keyword>
<organism evidence="5 6">
    <name type="scientific">Pararhodobacter aggregans</name>
    <dbReference type="NCBI Taxonomy" id="404875"/>
    <lineage>
        <taxon>Bacteria</taxon>
        <taxon>Pseudomonadati</taxon>
        <taxon>Pseudomonadota</taxon>
        <taxon>Alphaproteobacteria</taxon>
        <taxon>Rhodobacterales</taxon>
        <taxon>Paracoccaceae</taxon>
        <taxon>Pararhodobacter</taxon>
    </lineage>
</organism>
<dbReference type="OrthoDB" id="7822595at2"/>
<dbReference type="AlphaFoldDB" id="A0A2T7UTK3"/>
<dbReference type="RefSeq" id="WP_107751365.1">
    <property type="nucleotide sequence ID" value="NZ_QBKF01000004.1"/>
</dbReference>
<evidence type="ECO:0000256" key="2">
    <source>
        <dbReference type="ARBA" id="ARBA00022729"/>
    </source>
</evidence>
<dbReference type="CDD" id="cd13665">
    <property type="entry name" value="PBP2_TRAP_Dctp3_4"/>
    <property type="match status" value="1"/>
</dbReference>
<dbReference type="Proteomes" id="UP000244810">
    <property type="component" value="Unassembled WGS sequence"/>
</dbReference>
<evidence type="ECO:0000313" key="5">
    <source>
        <dbReference type="EMBL" id="PVE47992.1"/>
    </source>
</evidence>
<dbReference type="EMBL" id="QDDR01000003">
    <property type="protein sequence ID" value="PVE47992.1"/>
    <property type="molecule type" value="Genomic_DNA"/>
</dbReference>
<accession>A0A2T7UTK3</accession>
<dbReference type="PANTHER" id="PTHR33376">
    <property type="match status" value="1"/>
</dbReference>
<keyword evidence="3" id="KW-0574">Periplasm</keyword>
<evidence type="ECO:0000256" key="1">
    <source>
        <dbReference type="ARBA" id="ARBA00004418"/>
    </source>
</evidence>
<protein>
    <submittedName>
        <fullName evidence="5">C4-dicarboxylate ABC transporter</fullName>
    </submittedName>
</protein>
<sequence length="346" mass="37837">MPHFSKIAGLASAVALSALTAGAALAQEVTLRLHQFLPPQANVPALVLDVWADTIERESEGRIRIERFPAMALGGTPPELMDQVIDGIADIAWTVNGFTPGRFPRTEVFELPFFVQDARAASAAYWQMFTEHMADTDYQDVHLLATWVHGPGVIHSNRPVNTIADMQGLKLRTPSRMVGQLLQILGAEPIGLPVTMIPESLSRGVIDGAVIPWEVTTSLRVPELVNNHTEFENSYPYTVTFTLAMNREVYEGLPDDLREIIDRNSGADLSVFAGGTQADADIPARQLAVDNGNNIITIPEADVAAWREAAQPVYDSWLADMQSQGIDGQALLDEARQLMADYQASH</sequence>
<comment type="caution">
    <text evidence="5">The sequence shown here is derived from an EMBL/GenBank/DDBJ whole genome shotgun (WGS) entry which is preliminary data.</text>
</comment>
<dbReference type="InterPro" id="IPR018389">
    <property type="entry name" value="DctP_fam"/>
</dbReference>
<reference evidence="5 6" key="1">
    <citation type="journal article" date="2011" name="Syst. Appl. Microbiol.">
        <title>Defluviimonas denitrificans gen. nov., sp. nov., and Pararhodobacter aggregans gen. nov., sp. nov., non-phototrophic Rhodobacteraceae from the biofilter of a marine aquaculture.</title>
        <authorList>
            <person name="Foesel B.U."/>
            <person name="Drake H.L."/>
            <person name="Schramm A."/>
        </authorList>
    </citation>
    <scope>NUCLEOTIDE SEQUENCE [LARGE SCALE GENOMIC DNA]</scope>
    <source>
        <strain evidence="5 6">D1-19</strain>
    </source>
</reference>
<feature type="chain" id="PRO_5015532820" evidence="4">
    <location>
        <begin position="27"/>
        <end position="346"/>
    </location>
</feature>
<feature type="signal peptide" evidence="4">
    <location>
        <begin position="1"/>
        <end position="26"/>
    </location>
</feature>
<proteinExistence type="predicted"/>
<evidence type="ECO:0000256" key="3">
    <source>
        <dbReference type="ARBA" id="ARBA00022764"/>
    </source>
</evidence>
<dbReference type="NCBIfam" id="NF037995">
    <property type="entry name" value="TRAP_S1"/>
    <property type="match status" value="1"/>
</dbReference>
<gene>
    <name evidence="5" type="ORF">DDE23_07565</name>
</gene>
<dbReference type="InterPro" id="IPR038404">
    <property type="entry name" value="TRAP_DctP_sf"/>
</dbReference>
<name>A0A2T7UTK3_9RHOB</name>
<dbReference type="PANTHER" id="PTHR33376:SF15">
    <property type="entry name" value="BLL6794 PROTEIN"/>
    <property type="match status" value="1"/>
</dbReference>
<evidence type="ECO:0000256" key="4">
    <source>
        <dbReference type="SAM" id="SignalP"/>
    </source>
</evidence>
<keyword evidence="2 4" id="KW-0732">Signal</keyword>
<dbReference type="Pfam" id="PF03480">
    <property type="entry name" value="DctP"/>
    <property type="match status" value="1"/>
</dbReference>
<dbReference type="GO" id="GO:0055085">
    <property type="term" value="P:transmembrane transport"/>
    <property type="evidence" value="ECO:0007669"/>
    <property type="project" value="InterPro"/>
</dbReference>
<comment type="subcellular location">
    <subcellularLocation>
        <location evidence="1">Periplasm</location>
    </subcellularLocation>
</comment>